<sequence>MNSKQKHLILKGYGSLPISLDVADSEPQPPRTVTNQRRFALNRELPEAKKKMTLGFHHCRVGTASSVPAVDSLSLPPKKRKNRHGQSLVTVAAVEEEWRREDGGDDHTLFSNHQWLPLPARFATTTSPCIGEIEDGIREWEKRLDLGISPFFSSDLGIFPFSNPFHVC</sequence>
<name>A0A1J7GLN5_LUPAN</name>
<keyword evidence="2" id="KW-1185">Reference proteome</keyword>
<proteinExistence type="predicted"/>
<protein>
    <submittedName>
        <fullName evidence="1">Uncharacterized protein</fullName>
    </submittedName>
</protein>
<evidence type="ECO:0000313" key="1">
    <source>
        <dbReference type="EMBL" id="OIW01439.1"/>
    </source>
</evidence>
<evidence type="ECO:0000313" key="2">
    <source>
        <dbReference type="Proteomes" id="UP000188354"/>
    </source>
</evidence>
<dbReference type="Gramene" id="OIW01439">
    <property type="protein sequence ID" value="OIW01439"/>
    <property type="gene ID" value="TanjilG_30913"/>
</dbReference>
<reference evidence="1 2" key="1">
    <citation type="journal article" date="2017" name="Plant Biotechnol. J.">
        <title>A comprehensive draft genome sequence for lupin (Lupinus angustifolius), an emerging health food: insights into plant-microbe interactions and legume evolution.</title>
        <authorList>
            <person name="Hane J.K."/>
            <person name="Ming Y."/>
            <person name="Kamphuis L.G."/>
            <person name="Nelson M.N."/>
            <person name="Garg G."/>
            <person name="Atkins C.A."/>
            <person name="Bayer P.E."/>
            <person name="Bravo A."/>
            <person name="Bringans S."/>
            <person name="Cannon S."/>
            <person name="Edwards D."/>
            <person name="Foley R."/>
            <person name="Gao L.L."/>
            <person name="Harrison M.J."/>
            <person name="Huang W."/>
            <person name="Hurgobin B."/>
            <person name="Li S."/>
            <person name="Liu C.W."/>
            <person name="McGrath A."/>
            <person name="Morahan G."/>
            <person name="Murray J."/>
            <person name="Weller J."/>
            <person name="Jian J."/>
            <person name="Singh K.B."/>
        </authorList>
    </citation>
    <scope>NUCLEOTIDE SEQUENCE [LARGE SCALE GENOMIC DNA]</scope>
    <source>
        <strain evidence="2">cv. Tanjil</strain>
        <tissue evidence="1">Whole plant</tissue>
    </source>
</reference>
<dbReference type="AlphaFoldDB" id="A0A1J7GLN5"/>
<dbReference type="EMBL" id="CM007371">
    <property type="protein sequence ID" value="OIW01439.1"/>
    <property type="molecule type" value="Genomic_DNA"/>
</dbReference>
<accession>A0A1J7GLN5</accession>
<dbReference type="Proteomes" id="UP000188354">
    <property type="component" value="Chromosome LG11"/>
</dbReference>
<gene>
    <name evidence="1" type="ORF">TanjilG_30913</name>
</gene>
<organism evidence="1 2">
    <name type="scientific">Lupinus angustifolius</name>
    <name type="common">Narrow-leaved blue lupine</name>
    <dbReference type="NCBI Taxonomy" id="3871"/>
    <lineage>
        <taxon>Eukaryota</taxon>
        <taxon>Viridiplantae</taxon>
        <taxon>Streptophyta</taxon>
        <taxon>Embryophyta</taxon>
        <taxon>Tracheophyta</taxon>
        <taxon>Spermatophyta</taxon>
        <taxon>Magnoliopsida</taxon>
        <taxon>eudicotyledons</taxon>
        <taxon>Gunneridae</taxon>
        <taxon>Pentapetalae</taxon>
        <taxon>rosids</taxon>
        <taxon>fabids</taxon>
        <taxon>Fabales</taxon>
        <taxon>Fabaceae</taxon>
        <taxon>Papilionoideae</taxon>
        <taxon>50 kb inversion clade</taxon>
        <taxon>genistoids sensu lato</taxon>
        <taxon>core genistoids</taxon>
        <taxon>Genisteae</taxon>
        <taxon>Lupinus</taxon>
    </lineage>
</organism>